<organism evidence="1 2">
    <name type="scientific">Araneus ventricosus</name>
    <name type="common">Orbweaver spider</name>
    <name type="synonym">Epeira ventricosa</name>
    <dbReference type="NCBI Taxonomy" id="182803"/>
    <lineage>
        <taxon>Eukaryota</taxon>
        <taxon>Metazoa</taxon>
        <taxon>Ecdysozoa</taxon>
        <taxon>Arthropoda</taxon>
        <taxon>Chelicerata</taxon>
        <taxon>Arachnida</taxon>
        <taxon>Araneae</taxon>
        <taxon>Araneomorphae</taxon>
        <taxon>Entelegynae</taxon>
        <taxon>Araneoidea</taxon>
        <taxon>Araneidae</taxon>
        <taxon>Araneus</taxon>
    </lineage>
</organism>
<reference evidence="1 2" key="1">
    <citation type="journal article" date="2019" name="Sci. Rep.">
        <title>Orb-weaving spider Araneus ventricosus genome elucidates the spidroin gene catalogue.</title>
        <authorList>
            <person name="Kono N."/>
            <person name="Nakamura H."/>
            <person name="Ohtoshi R."/>
            <person name="Moran D.A.P."/>
            <person name="Shinohara A."/>
            <person name="Yoshida Y."/>
            <person name="Fujiwara M."/>
            <person name="Mori M."/>
            <person name="Tomita M."/>
            <person name="Arakawa K."/>
        </authorList>
    </citation>
    <scope>NUCLEOTIDE SEQUENCE [LARGE SCALE GENOMIC DNA]</scope>
</reference>
<evidence type="ECO:0000313" key="2">
    <source>
        <dbReference type="Proteomes" id="UP000499080"/>
    </source>
</evidence>
<dbReference type="AlphaFoldDB" id="A0A4Y2AVL3"/>
<evidence type="ECO:0000313" key="1">
    <source>
        <dbReference type="EMBL" id="GBL82934.1"/>
    </source>
</evidence>
<dbReference type="Proteomes" id="UP000499080">
    <property type="component" value="Unassembled WGS sequence"/>
</dbReference>
<proteinExistence type="predicted"/>
<comment type="caution">
    <text evidence="1">The sequence shown here is derived from an EMBL/GenBank/DDBJ whole genome shotgun (WGS) entry which is preliminary data.</text>
</comment>
<dbReference type="EMBL" id="BGPR01081426">
    <property type="protein sequence ID" value="GBL82934.1"/>
    <property type="molecule type" value="Genomic_DNA"/>
</dbReference>
<protein>
    <submittedName>
        <fullName evidence="1">Uncharacterized protein</fullName>
    </submittedName>
</protein>
<gene>
    <name evidence="1" type="ORF">AVEN_167505_1</name>
</gene>
<keyword evidence="2" id="KW-1185">Reference proteome</keyword>
<accession>A0A4Y2AVL3</accession>
<name>A0A4Y2AVL3_ARAVE</name>
<sequence>MPIFKAYIIDGLVWLKGDWPSLGSRDFLEEGLSRYRRRLDIGGVACTNASTLPAQFLGPMLVSLLVNLHRHCPHFLWYHLVKSYHYKRIVDR</sequence>